<comment type="caution">
    <text evidence="11">The sequence shown here is derived from an EMBL/GenBank/DDBJ whole genome shotgun (WGS) entry which is preliminary data.</text>
</comment>
<evidence type="ECO:0000313" key="11">
    <source>
        <dbReference type="EMBL" id="CAG9136060.1"/>
    </source>
</evidence>
<feature type="transmembrane region" description="Helical" evidence="10">
    <location>
        <begin position="81"/>
        <end position="101"/>
    </location>
</feature>
<keyword evidence="2" id="KW-1003">Cell membrane</keyword>
<evidence type="ECO:0000256" key="9">
    <source>
        <dbReference type="ARBA" id="ARBA00023224"/>
    </source>
</evidence>
<evidence type="ECO:0000256" key="4">
    <source>
        <dbReference type="ARBA" id="ARBA00022692"/>
    </source>
</evidence>
<feature type="transmembrane region" description="Helical" evidence="10">
    <location>
        <begin position="147"/>
        <end position="171"/>
    </location>
</feature>
<organism evidence="11 12">
    <name type="scientific">Plutella xylostella</name>
    <name type="common">Diamondback moth</name>
    <name type="synonym">Plutella maculipennis</name>
    <dbReference type="NCBI Taxonomy" id="51655"/>
    <lineage>
        <taxon>Eukaryota</taxon>
        <taxon>Metazoa</taxon>
        <taxon>Ecdysozoa</taxon>
        <taxon>Arthropoda</taxon>
        <taxon>Hexapoda</taxon>
        <taxon>Insecta</taxon>
        <taxon>Pterygota</taxon>
        <taxon>Neoptera</taxon>
        <taxon>Endopterygota</taxon>
        <taxon>Lepidoptera</taxon>
        <taxon>Glossata</taxon>
        <taxon>Ditrysia</taxon>
        <taxon>Yponomeutoidea</taxon>
        <taxon>Plutellidae</taxon>
        <taxon>Plutella</taxon>
    </lineage>
</organism>
<evidence type="ECO:0000256" key="3">
    <source>
        <dbReference type="ARBA" id="ARBA00022606"/>
    </source>
</evidence>
<evidence type="ECO:0000313" key="12">
    <source>
        <dbReference type="Proteomes" id="UP000653454"/>
    </source>
</evidence>
<dbReference type="GO" id="GO:0004984">
    <property type="term" value="F:olfactory receptor activity"/>
    <property type="evidence" value="ECO:0007669"/>
    <property type="project" value="InterPro"/>
</dbReference>
<dbReference type="GO" id="GO:0005549">
    <property type="term" value="F:odorant binding"/>
    <property type="evidence" value="ECO:0007669"/>
    <property type="project" value="InterPro"/>
</dbReference>
<proteinExistence type="inferred from homology"/>
<evidence type="ECO:0000256" key="1">
    <source>
        <dbReference type="ARBA" id="ARBA00004651"/>
    </source>
</evidence>
<comment type="caution">
    <text evidence="10">Lacks conserved residue(s) required for the propagation of feature annotation.</text>
</comment>
<dbReference type="EMBL" id="CAJHNJ030000123">
    <property type="protein sequence ID" value="CAG9136060.1"/>
    <property type="molecule type" value="Genomic_DNA"/>
</dbReference>
<sequence length="428" mass="49136">MGNSLRQSFNKHHFDFDAPVIHVHDFHPQIRVLLSMNGLFFNNKDSLLRFVLPAICICLSVVATTLELLAMWHALQEQDSALFTEAFAYCVIIGVVPFLYLCNFMKSDKIYALVDGMDKDFVTISKLGEPYRSNFLAGQLNIWKCGYAWLIFVIFVASMYILLSVVSILYYCLFVTHDEGSHRPLVFPVWLPHDDPHRSPNYELFLGLMYLIIIDFATTFTTYVYIVFHLLLHCYFLINMVMIGLEHLFDDVDDEVATLDCEDERYKEAKAVFKLRMKNIVDWHNAVFTLISNILAVYGTVMAYQVIFSSMVMCLMAFYISVQLEQGNVDICITLLCVGALLQLWIPCYLSSLLRSKGYEVCESAFYSGWHHAGLSRLVHADLRLVMLRAQKPVTIQVTMLPVLGLETFSSILSTAYSYFNMLRQTSE</sequence>
<keyword evidence="4 10" id="KW-0812">Transmembrane</keyword>
<comment type="similarity">
    <text evidence="10">Belongs to the insect chemoreceptor superfamily. Heteromeric odorant receptor channel (TC 1.A.69) family.</text>
</comment>
<evidence type="ECO:0000256" key="8">
    <source>
        <dbReference type="ARBA" id="ARBA00023170"/>
    </source>
</evidence>
<reference evidence="11" key="1">
    <citation type="submission" date="2020-11" db="EMBL/GenBank/DDBJ databases">
        <authorList>
            <person name="Whiteford S."/>
        </authorList>
    </citation>
    <scope>NUCLEOTIDE SEQUENCE</scope>
</reference>
<keyword evidence="3 10" id="KW-0716">Sensory transduction</keyword>
<evidence type="ECO:0000256" key="6">
    <source>
        <dbReference type="ARBA" id="ARBA00022989"/>
    </source>
</evidence>
<dbReference type="InterPro" id="IPR004117">
    <property type="entry name" value="7tm6_olfct_rcpt"/>
</dbReference>
<keyword evidence="8 10" id="KW-0675">Receptor</keyword>
<dbReference type="PANTHER" id="PTHR21137:SF35">
    <property type="entry name" value="ODORANT RECEPTOR 19A-RELATED"/>
    <property type="match status" value="1"/>
</dbReference>
<feature type="transmembrane region" description="Helical" evidence="10">
    <location>
        <begin position="50"/>
        <end position="75"/>
    </location>
</feature>
<accession>A0A8S4G6E9</accession>
<evidence type="ECO:0000256" key="10">
    <source>
        <dbReference type="RuleBase" id="RU351113"/>
    </source>
</evidence>
<feature type="transmembrane region" description="Helical" evidence="10">
    <location>
        <begin position="329"/>
        <end position="346"/>
    </location>
</feature>
<evidence type="ECO:0000256" key="7">
    <source>
        <dbReference type="ARBA" id="ARBA00023136"/>
    </source>
</evidence>
<dbReference type="AlphaFoldDB" id="A0A8S4G6E9"/>
<dbReference type="PANTHER" id="PTHR21137">
    <property type="entry name" value="ODORANT RECEPTOR"/>
    <property type="match status" value="1"/>
</dbReference>
<dbReference type="GO" id="GO:0007165">
    <property type="term" value="P:signal transduction"/>
    <property type="evidence" value="ECO:0007669"/>
    <property type="project" value="UniProtKB-KW"/>
</dbReference>
<keyword evidence="9 10" id="KW-0807">Transducer</keyword>
<keyword evidence="5 10" id="KW-0552">Olfaction</keyword>
<keyword evidence="7 10" id="KW-0472">Membrane</keyword>
<evidence type="ECO:0000256" key="2">
    <source>
        <dbReference type="ARBA" id="ARBA00022475"/>
    </source>
</evidence>
<feature type="transmembrane region" description="Helical" evidence="10">
    <location>
        <begin position="280"/>
        <end position="298"/>
    </location>
</feature>
<dbReference type="Proteomes" id="UP000653454">
    <property type="component" value="Unassembled WGS sequence"/>
</dbReference>
<keyword evidence="6 10" id="KW-1133">Transmembrane helix</keyword>
<feature type="transmembrane region" description="Helical" evidence="10">
    <location>
        <begin position="208"/>
        <end position="232"/>
    </location>
</feature>
<name>A0A8S4G6E9_PLUXY</name>
<comment type="subcellular location">
    <subcellularLocation>
        <location evidence="1 10">Cell membrane</location>
        <topology evidence="1 10">Multi-pass membrane protein</topology>
    </subcellularLocation>
</comment>
<keyword evidence="12" id="KW-1185">Reference proteome</keyword>
<dbReference type="GO" id="GO:0005886">
    <property type="term" value="C:plasma membrane"/>
    <property type="evidence" value="ECO:0007669"/>
    <property type="project" value="UniProtKB-SubCell"/>
</dbReference>
<gene>
    <name evidence="11" type="ORF">PLXY2_LOCUS14296</name>
</gene>
<evidence type="ECO:0000256" key="5">
    <source>
        <dbReference type="ARBA" id="ARBA00022725"/>
    </source>
</evidence>
<protein>
    <recommendedName>
        <fullName evidence="10">Odorant receptor</fullName>
    </recommendedName>
</protein>
<dbReference type="Pfam" id="PF02949">
    <property type="entry name" value="7tm_6"/>
    <property type="match status" value="1"/>
</dbReference>